<evidence type="ECO:0000256" key="2">
    <source>
        <dbReference type="ARBA" id="ARBA00022692"/>
    </source>
</evidence>
<reference evidence="8 9" key="1">
    <citation type="submission" date="2016-10" db="EMBL/GenBank/DDBJ databases">
        <title>Genome sequence of the ascomycete fungus Penicillium subrubescens.</title>
        <authorList>
            <person name="De Vries R.P."/>
            <person name="Peng M."/>
            <person name="Dilokpimol A."/>
            <person name="Hilden K."/>
            <person name="Makela M.R."/>
            <person name="Grigoriev I."/>
            <person name="Riley R."/>
            <person name="Granchi Z."/>
        </authorList>
    </citation>
    <scope>NUCLEOTIDE SEQUENCE [LARGE SCALE GENOMIC DNA]</scope>
    <source>
        <strain evidence="8 9">CBS 132785</strain>
    </source>
</reference>
<feature type="chain" id="PRO_5013067150" evidence="7">
    <location>
        <begin position="29"/>
        <end position="519"/>
    </location>
</feature>
<dbReference type="PANTHER" id="PTHR15549">
    <property type="entry name" value="PAIRED IMMUNOGLOBULIN-LIKE TYPE 2 RECEPTOR"/>
    <property type="match status" value="1"/>
</dbReference>
<feature type="region of interest" description="Disordered" evidence="5">
    <location>
        <begin position="300"/>
        <end position="354"/>
    </location>
</feature>
<keyword evidence="7" id="KW-0732">Signal</keyword>
<sequence length="519" mass="56279">MRLARKPHLIRSLVTLVQLTVSLIGASAKRILTERLRGIQKAGGDTKCSRFSVHQQYQEPSIDSITQWFLLFFLCLRPSFLQLLHLALISSQNRPLSTYQRELTTFHQIFAAGSRDQAMEKPNGAPGPAVALVVLRVLHGGMLAYAHPILKSLVNTSSTICSTGTQPYCVTFSYGPNYLSFVCSEKEGIEYQMEPYWKGFSDPIVFPVYTGSNGVSTGTQYPAGYPTPSSTTSSSSSSSTSTTSNSASSTSSATSNPSDHRGSSAPVGAIVGGVIGGLAFISLIAGAIVFFLLRRRQRPRPGQPQQLAPGFPQEPQPPNPAMNTGLPLNKTAPIIPVLGQGPPQSPPAQQPPRHEIETQYNKPELDISRQHPELAGSGQPARVPVMQPIQPEYVSVAQQPSEAELDSRSTGHQGKEENVYEAPLAAYIPTNRLEQGLVESLRRYQAPSIKEMLNKIEYDQYGLLFGPVSGALAGRLAFAIPLIAACHYERQKEKSSGGDADTCTPYFGRYQPGQCQIHA</sequence>
<keyword evidence="4 6" id="KW-0472">Membrane</keyword>
<dbReference type="GO" id="GO:0071944">
    <property type="term" value="C:cell periphery"/>
    <property type="evidence" value="ECO:0007669"/>
    <property type="project" value="UniProtKB-ARBA"/>
</dbReference>
<proteinExistence type="predicted"/>
<name>A0A1Q5U1Z7_9EURO</name>
<protein>
    <submittedName>
        <fullName evidence="8">Uncharacterized protein</fullName>
    </submittedName>
</protein>
<dbReference type="EMBL" id="MNBE01000598">
    <property type="protein sequence ID" value="OKP06502.1"/>
    <property type="molecule type" value="Genomic_DNA"/>
</dbReference>
<evidence type="ECO:0000256" key="3">
    <source>
        <dbReference type="ARBA" id="ARBA00022989"/>
    </source>
</evidence>
<evidence type="ECO:0000256" key="1">
    <source>
        <dbReference type="ARBA" id="ARBA00004167"/>
    </source>
</evidence>
<accession>A0A1Q5U1Z7</accession>
<dbReference type="PANTHER" id="PTHR15549:SF27">
    <property type="entry name" value="CHITIN-BINDING TYPE-1 DOMAIN-CONTAINING PROTEIN"/>
    <property type="match status" value="1"/>
</dbReference>
<gene>
    <name evidence="8" type="ORF">PENSUB_6492</name>
</gene>
<feature type="transmembrane region" description="Helical" evidence="6">
    <location>
        <begin position="267"/>
        <end position="293"/>
    </location>
</feature>
<evidence type="ECO:0000256" key="7">
    <source>
        <dbReference type="SAM" id="SignalP"/>
    </source>
</evidence>
<dbReference type="AlphaFoldDB" id="A0A1Q5U1Z7"/>
<evidence type="ECO:0000256" key="5">
    <source>
        <dbReference type="SAM" id="MobiDB-lite"/>
    </source>
</evidence>
<dbReference type="InterPro" id="IPR051694">
    <property type="entry name" value="Immunoregulatory_rcpt-like"/>
</dbReference>
<feature type="region of interest" description="Disordered" evidence="5">
    <location>
        <begin position="220"/>
        <end position="263"/>
    </location>
</feature>
<keyword evidence="3 6" id="KW-1133">Transmembrane helix</keyword>
<organism evidence="8 9">
    <name type="scientific">Penicillium subrubescens</name>
    <dbReference type="NCBI Taxonomy" id="1316194"/>
    <lineage>
        <taxon>Eukaryota</taxon>
        <taxon>Fungi</taxon>
        <taxon>Dikarya</taxon>
        <taxon>Ascomycota</taxon>
        <taxon>Pezizomycotina</taxon>
        <taxon>Eurotiomycetes</taxon>
        <taxon>Eurotiomycetidae</taxon>
        <taxon>Eurotiales</taxon>
        <taxon>Aspergillaceae</taxon>
        <taxon>Penicillium</taxon>
    </lineage>
</organism>
<keyword evidence="2 6" id="KW-0812">Transmembrane</keyword>
<evidence type="ECO:0000313" key="9">
    <source>
        <dbReference type="Proteomes" id="UP000186955"/>
    </source>
</evidence>
<evidence type="ECO:0000313" key="8">
    <source>
        <dbReference type="EMBL" id="OKP06502.1"/>
    </source>
</evidence>
<keyword evidence="9" id="KW-1185">Reference proteome</keyword>
<comment type="subcellular location">
    <subcellularLocation>
        <location evidence="1">Membrane</location>
        <topology evidence="1">Single-pass membrane protein</topology>
    </subcellularLocation>
</comment>
<feature type="signal peptide" evidence="7">
    <location>
        <begin position="1"/>
        <end position="28"/>
    </location>
</feature>
<evidence type="ECO:0000256" key="4">
    <source>
        <dbReference type="ARBA" id="ARBA00023136"/>
    </source>
</evidence>
<comment type="caution">
    <text evidence="8">The sequence shown here is derived from an EMBL/GenBank/DDBJ whole genome shotgun (WGS) entry which is preliminary data.</text>
</comment>
<dbReference type="Proteomes" id="UP000186955">
    <property type="component" value="Unassembled WGS sequence"/>
</dbReference>
<evidence type="ECO:0000256" key="6">
    <source>
        <dbReference type="SAM" id="Phobius"/>
    </source>
</evidence>
<feature type="compositionally biased region" description="Low complexity" evidence="5">
    <location>
        <begin position="227"/>
        <end position="263"/>
    </location>
</feature>
<dbReference type="GO" id="GO:0016020">
    <property type="term" value="C:membrane"/>
    <property type="evidence" value="ECO:0007669"/>
    <property type="project" value="UniProtKB-SubCell"/>
</dbReference>